<reference evidence="1 2" key="1">
    <citation type="submission" date="2023-03" db="EMBL/GenBank/DDBJ databases">
        <title>High recombination rates correlate with genetic variation in Cardiocondyla obscurior ants.</title>
        <authorList>
            <person name="Errbii M."/>
        </authorList>
    </citation>
    <scope>NUCLEOTIDE SEQUENCE [LARGE SCALE GENOMIC DNA]</scope>
    <source>
        <strain evidence="1">Alpha-2009</strain>
        <tissue evidence="1">Whole body</tissue>
    </source>
</reference>
<dbReference type="Proteomes" id="UP001430953">
    <property type="component" value="Unassembled WGS sequence"/>
</dbReference>
<evidence type="ECO:0000313" key="2">
    <source>
        <dbReference type="Proteomes" id="UP001430953"/>
    </source>
</evidence>
<dbReference type="AlphaFoldDB" id="A0AAW2EKZ2"/>
<proteinExistence type="predicted"/>
<protein>
    <submittedName>
        <fullName evidence="1">Uncharacterized protein</fullName>
    </submittedName>
</protein>
<organism evidence="1 2">
    <name type="scientific">Cardiocondyla obscurior</name>
    <dbReference type="NCBI Taxonomy" id="286306"/>
    <lineage>
        <taxon>Eukaryota</taxon>
        <taxon>Metazoa</taxon>
        <taxon>Ecdysozoa</taxon>
        <taxon>Arthropoda</taxon>
        <taxon>Hexapoda</taxon>
        <taxon>Insecta</taxon>
        <taxon>Pterygota</taxon>
        <taxon>Neoptera</taxon>
        <taxon>Endopterygota</taxon>
        <taxon>Hymenoptera</taxon>
        <taxon>Apocrita</taxon>
        <taxon>Aculeata</taxon>
        <taxon>Formicoidea</taxon>
        <taxon>Formicidae</taxon>
        <taxon>Myrmicinae</taxon>
        <taxon>Cardiocondyla</taxon>
    </lineage>
</organism>
<evidence type="ECO:0000313" key="1">
    <source>
        <dbReference type="EMBL" id="KAL0102735.1"/>
    </source>
</evidence>
<sequence length="126" mass="15085">MVNYFSCTLIGMPSLLTSSGVQFIARNELNDRRRSMYVCRDGEREAPVRLDAFVALENVQARAQQRSNNYFQQCKRRCAFEVICNRDMKQRTCFAIRIIRICILYLKKKKKKRKKEKKKKEREPQR</sequence>
<dbReference type="EMBL" id="JADYXP020000022">
    <property type="protein sequence ID" value="KAL0102735.1"/>
    <property type="molecule type" value="Genomic_DNA"/>
</dbReference>
<accession>A0AAW2EKZ2</accession>
<name>A0AAW2EKZ2_9HYME</name>
<gene>
    <name evidence="1" type="ORF">PUN28_018205</name>
</gene>
<keyword evidence="2" id="KW-1185">Reference proteome</keyword>
<comment type="caution">
    <text evidence="1">The sequence shown here is derived from an EMBL/GenBank/DDBJ whole genome shotgun (WGS) entry which is preliminary data.</text>
</comment>